<dbReference type="GO" id="GO:0047617">
    <property type="term" value="F:fatty acyl-CoA hydrolase activity"/>
    <property type="evidence" value="ECO:0007669"/>
    <property type="project" value="TreeGrafter"/>
</dbReference>
<evidence type="ECO:0000313" key="7">
    <source>
        <dbReference type="EMBL" id="MXO83552.1"/>
    </source>
</evidence>
<dbReference type="OrthoDB" id="217645at2"/>
<reference evidence="7 8" key="1">
    <citation type="submission" date="2019-12" db="EMBL/GenBank/DDBJ databases">
        <title>Genomic-based taxomic classification of the family Erythrobacteraceae.</title>
        <authorList>
            <person name="Xu L."/>
        </authorList>
    </citation>
    <scope>NUCLEOTIDE SEQUENCE [LARGE SCALE GENOMIC DNA]</scope>
    <source>
        <strain evidence="7 8">KCTC 42006</strain>
    </source>
</reference>
<dbReference type="InterPro" id="IPR042490">
    <property type="entry name" value="Thio_Ohase/BAAT_N"/>
</dbReference>
<feature type="chain" id="PRO_5032872427" evidence="3">
    <location>
        <begin position="18"/>
        <end position="458"/>
    </location>
</feature>
<dbReference type="EMBL" id="WTYZ01000001">
    <property type="protein sequence ID" value="MXO83552.1"/>
    <property type="molecule type" value="Genomic_DNA"/>
</dbReference>
<protein>
    <submittedName>
        <fullName evidence="7">Uncharacterized protein</fullName>
    </submittedName>
</protein>
<keyword evidence="8" id="KW-1185">Reference proteome</keyword>
<feature type="signal peptide" evidence="3">
    <location>
        <begin position="1"/>
        <end position="17"/>
    </location>
</feature>
<dbReference type="SUPFAM" id="SSF53474">
    <property type="entry name" value="alpha/beta-Hydrolases"/>
    <property type="match status" value="1"/>
</dbReference>
<evidence type="ECO:0000256" key="2">
    <source>
        <dbReference type="PIRSR" id="PIRSR016521-1"/>
    </source>
</evidence>
<comment type="similarity">
    <text evidence="1">Belongs to the C/M/P thioester hydrolase family.</text>
</comment>
<dbReference type="PIRSF" id="PIRSF016521">
    <property type="entry name" value="Acyl-CoA_hydro"/>
    <property type="match status" value="1"/>
</dbReference>
<dbReference type="InterPro" id="IPR014940">
    <property type="entry name" value="BAAT_C"/>
</dbReference>
<dbReference type="GO" id="GO:0006631">
    <property type="term" value="P:fatty acid metabolic process"/>
    <property type="evidence" value="ECO:0007669"/>
    <property type="project" value="TreeGrafter"/>
</dbReference>
<dbReference type="RefSeq" id="WP_160613895.1">
    <property type="nucleotide sequence ID" value="NZ_JAUFQM010000001.1"/>
</dbReference>
<dbReference type="PANTHER" id="PTHR10824">
    <property type="entry name" value="ACYL-COENZYME A THIOESTERASE-RELATED"/>
    <property type="match status" value="1"/>
</dbReference>
<feature type="domain" description="Dienelactone hydrolase" evidence="4">
    <location>
        <begin position="164"/>
        <end position="281"/>
    </location>
</feature>
<organism evidence="7 8">
    <name type="scientific">Pontixanthobacter aestiaquae</name>
    <dbReference type="NCBI Taxonomy" id="1509367"/>
    <lineage>
        <taxon>Bacteria</taxon>
        <taxon>Pseudomonadati</taxon>
        <taxon>Pseudomonadota</taxon>
        <taxon>Alphaproteobacteria</taxon>
        <taxon>Sphingomonadales</taxon>
        <taxon>Erythrobacteraceae</taxon>
        <taxon>Pontixanthobacter</taxon>
    </lineage>
</organism>
<feature type="domain" description="BAAT/Acyl-CoA thioester hydrolase C-terminal" evidence="6">
    <location>
        <begin position="353"/>
        <end position="447"/>
    </location>
</feature>
<comment type="caution">
    <text evidence="7">The sequence shown here is derived from an EMBL/GenBank/DDBJ whole genome shotgun (WGS) entry which is preliminary data.</text>
</comment>
<name>A0A844Z8A8_9SPHN</name>
<dbReference type="InterPro" id="IPR029058">
    <property type="entry name" value="AB_hydrolase_fold"/>
</dbReference>
<evidence type="ECO:0000259" key="6">
    <source>
        <dbReference type="Pfam" id="PF08840"/>
    </source>
</evidence>
<accession>A0A844Z8A8</accession>
<evidence type="ECO:0000259" key="5">
    <source>
        <dbReference type="Pfam" id="PF04775"/>
    </source>
</evidence>
<evidence type="ECO:0000313" key="8">
    <source>
        <dbReference type="Proteomes" id="UP000460290"/>
    </source>
</evidence>
<dbReference type="GO" id="GO:0006637">
    <property type="term" value="P:acyl-CoA metabolic process"/>
    <property type="evidence" value="ECO:0007669"/>
    <property type="project" value="InterPro"/>
</dbReference>
<feature type="active site" description="Charge relay system" evidence="2">
    <location>
        <position position="372"/>
    </location>
</feature>
<keyword evidence="3" id="KW-0732">Signal</keyword>
<dbReference type="Proteomes" id="UP000460290">
    <property type="component" value="Unassembled WGS sequence"/>
</dbReference>
<evidence type="ECO:0000256" key="3">
    <source>
        <dbReference type="SAM" id="SignalP"/>
    </source>
</evidence>
<evidence type="ECO:0000259" key="4">
    <source>
        <dbReference type="Pfam" id="PF01738"/>
    </source>
</evidence>
<feature type="active site" description="Charge relay system" evidence="2">
    <location>
        <position position="260"/>
    </location>
</feature>
<dbReference type="Pfam" id="PF01738">
    <property type="entry name" value="DLH"/>
    <property type="match status" value="1"/>
</dbReference>
<dbReference type="Gene3D" id="2.60.40.2240">
    <property type="entry name" value="Acyl-CoA thioester hydrolase/BAAT N-terminal domain"/>
    <property type="match status" value="1"/>
</dbReference>
<dbReference type="PANTHER" id="PTHR10824:SF4">
    <property type="entry name" value="ACYL-COENZYME A THIOESTERASE 1-LIKE"/>
    <property type="match status" value="1"/>
</dbReference>
<dbReference type="InterPro" id="IPR006862">
    <property type="entry name" value="Thio_Ohase/aa_AcTrfase"/>
</dbReference>
<evidence type="ECO:0000256" key="1">
    <source>
        <dbReference type="ARBA" id="ARBA00006538"/>
    </source>
</evidence>
<feature type="active site" description="Charge relay system" evidence="2">
    <location>
        <position position="405"/>
    </location>
</feature>
<dbReference type="InterPro" id="IPR002925">
    <property type="entry name" value="Dienelactn_hydro"/>
</dbReference>
<dbReference type="Pfam" id="PF04775">
    <property type="entry name" value="Bile_Hydr_Trans"/>
    <property type="match status" value="1"/>
</dbReference>
<dbReference type="Gene3D" id="3.40.50.1820">
    <property type="entry name" value="alpha/beta hydrolase"/>
    <property type="match status" value="1"/>
</dbReference>
<gene>
    <name evidence="7" type="ORF">GRI35_09285</name>
</gene>
<sequence length="458" mass="50299">MKSLVFIPILSALTLMADISPAAAQRIDLAYGSVVTAGDPISVEVFDLPPDTEVELRAERVLKHYYQRGLPVRRYQSSAVFRSNQEGRIDIAKNAALSGSYEGVDALGLFRSMQQVGDETVEADNRVTITALIDGEAVTSASFEMRFAAPSFRVEEIPSLPGSYFAAPATSGKHPVIIVVDGVDDNRQNRELLMPQLVAKGYAVVHFATYEIIYGPREPTVAGMPTSYVNIPIDRLQEVRNWLVQRDDVDSDRMGLYGYSRNGAYVLLAATKFDWVKAVAGISPSDVVWEGWGDGVELGTTSSYSWQGEALPYVPYSKNWYREVAKFGRGGRGRLRAPMDEGRWANPDRVIAARIPIENFTGAVLVVGGEQDDLWSAGHMVQNVSERRAEAGLKTSLLVLPEAAHGISGTGYNPTRLFDTGDKRRIEAQAQARTWAATLSFFEEALKPDPSLRDGESE</sequence>
<dbReference type="Pfam" id="PF08840">
    <property type="entry name" value="BAAT_C"/>
    <property type="match status" value="1"/>
</dbReference>
<dbReference type="InterPro" id="IPR016662">
    <property type="entry name" value="Acyl-CoA_thioEstase_long-chain"/>
</dbReference>
<dbReference type="AlphaFoldDB" id="A0A844Z8A8"/>
<feature type="domain" description="Acyl-CoA thioester hydrolase/bile acid-CoA amino acid N-acetyltransferase" evidence="5">
    <location>
        <begin position="39"/>
        <end position="155"/>
    </location>
</feature>
<proteinExistence type="inferred from homology"/>